<protein>
    <recommendedName>
        <fullName evidence="3">C-terminal of Roc (COR) domain-containing protein</fullName>
    </recommendedName>
</protein>
<dbReference type="EMBL" id="JBJQOH010000003">
    <property type="protein sequence ID" value="KAL3692501.1"/>
    <property type="molecule type" value="Genomic_DNA"/>
</dbReference>
<dbReference type="SUPFAM" id="SSF52540">
    <property type="entry name" value="P-loop containing nucleoside triphosphate hydrolases"/>
    <property type="match status" value="1"/>
</dbReference>
<reference evidence="1 2" key="1">
    <citation type="submission" date="2024-09" db="EMBL/GenBank/DDBJ databases">
        <title>Chromosome-scale assembly of Riccia sorocarpa.</title>
        <authorList>
            <person name="Paukszto L."/>
        </authorList>
    </citation>
    <scope>NUCLEOTIDE SEQUENCE [LARGE SCALE GENOMIC DNA]</scope>
    <source>
        <strain evidence="1">LP-2024</strain>
        <tissue evidence="1">Aerial parts of the thallus</tissue>
    </source>
</reference>
<gene>
    <name evidence="1" type="ORF">R1sor_006152</name>
</gene>
<evidence type="ECO:0008006" key="3">
    <source>
        <dbReference type="Google" id="ProtNLM"/>
    </source>
</evidence>
<dbReference type="Gene3D" id="3.40.50.300">
    <property type="entry name" value="P-loop containing nucleotide triphosphate hydrolases"/>
    <property type="match status" value="1"/>
</dbReference>
<dbReference type="Gene3D" id="3.80.10.10">
    <property type="entry name" value="Ribonuclease Inhibitor"/>
    <property type="match status" value="2"/>
</dbReference>
<dbReference type="SUPFAM" id="SSF52047">
    <property type="entry name" value="RNI-like"/>
    <property type="match status" value="1"/>
</dbReference>
<dbReference type="PANTHER" id="PTHR47679:SF1">
    <property type="entry name" value="PROTEIN TORNADO 1"/>
    <property type="match status" value="1"/>
</dbReference>
<proteinExistence type="predicted"/>
<dbReference type="PANTHER" id="PTHR47679">
    <property type="entry name" value="PROTEIN TORNADO 1"/>
    <property type="match status" value="1"/>
</dbReference>
<dbReference type="Proteomes" id="UP001633002">
    <property type="component" value="Unassembled WGS sequence"/>
</dbReference>
<evidence type="ECO:0000313" key="2">
    <source>
        <dbReference type="Proteomes" id="UP001633002"/>
    </source>
</evidence>
<dbReference type="InterPro" id="IPR032675">
    <property type="entry name" value="LRR_dom_sf"/>
</dbReference>
<accession>A0ABD3HQU1</accession>
<dbReference type="Pfam" id="PF08477">
    <property type="entry name" value="Roc"/>
    <property type="match status" value="1"/>
</dbReference>
<name>A0ABD3HQU1_9MARC</name>
<sequence>MATESNYRVASWLESAAEHRSSSGSNREIPFSDGIKTNERFFDISGNISEPLLQQNLLPEQKELLQAIDTLYLDNRFNVLNTFDDDQVELRMPSEEWVSFFTSLLPCLPSLRRILITCSTDSATLYNAICIAVGQLLSTSSTLESLEFWWPPPLSDQAVRTLSQGLVETKRLKSLHIEDGRFLAPVLVNSLTGDPHNTSLETLVFKGQLAEIGLHLPVLLSRSSQNLKTISMPLTFGGVRQHTIDAIQEIVKCLQSGQRLQYPVDTNRELNLQICFRLASQYKVKDVHTAGNRLFTCLNLWMEAGKYVPVLMTCTLWVMETFKATPITNTREWLLRTLSEYRNLGGLRLKISWDDACMAQNLDMARFVAICEGIQSSRFLESLEICGPLSNNLDRPLDHEFWIHLFQCLRDKQRSKKLRLQLNDRTAGDDCFRSLMNLLQRNIYLEEVGVPVAWRSEGKGALVMEALRRNKAQASYFRILQNAGVLFGEARVGRIFLCGQPYAGKTRLHASMIGTGQKKNRIMKQLRKHANLKRTKGMDVELLRDDGKMQITIWDFAGQEIFRALQSLLLPVITQACVFVVAFSPMEDDQRQLKHNLVEAFENELDSWLRFISSSYPISGTFLPEVLVVISHRDLMEKHKLEGFCDWSLQKVKHFRKVYQGALNLHEDLYYMNTQDEKAVQPFVEDIFLLFSHMFETRTPQAPTVCFKLSSEILNLRKEKDNQPVWQIGEFYTFLSNRLKSQAEECFNPNTENERKVLKAISLYLHDVGSIFLLPDSDLVVIDINWLTHRFLGRLISEGHGFEVKRKILQESSRPEGFVSKFVLDNILSSVSSKSSGQDITTLFTVLVSLGLCYEVECSTGVNFFIPTVVERQTPSQESLSWETGESSNWQHVGYRLLCENRNTASLTSSVFPRFQIRFRKELMKQDVIEINDRTYVCQRDLIKLDWNGYFIIIEYDGVAGDHVDILVRFSKSKLPHAAVSFVKEQILEKFRLFCASPEGCRGVTLATAIIRPDCVKRLTPRRYRADQVILEGSLKKKLKEAVMQKSYQGESTWSTADESEESLLDYEHMWPQELTVGLPKCSQRAVELLEDKDVQEILEPIQQSKSIRLQSLYGVRKQVDDYFNKDRKEARKEDADAVDMGGLRINDESIILTDEQRRLEEMIKEEGTRTRSQLQMAVKGLHQHLEEVHRSLSQQLHGIFTLQKEIRSTLLALVTKMDDMMGYSAAMADARLPRRPFITVSDVGVRGKVKGILKLGTPVRLHFMCESYLEPHVVDGQAGLELIIGDKNKEFLRRIIGISLRVFWFLLKAGLQIGLAAGNALPELADAALEFTGDLVLDTIPLEKLKELESLPVMRQTEMTEEVWMYLKDQLSNISLAQSFKLHLVKYNPGIVEVGKSYAWLCEKCIAKGKNALKLA</sequence>
<organism evidence="1 2">
    <name type="scientific">Riccia sorocarpa</name>
    <dbReference type="NCBI Taxonomy" id="122646"/>
    <lineage>
        <taxon>Eukaryota</taxon>
        <taxon>Viridiplantae</taxon>
        <taxon>Streptophyta</taxon>
        <taxon>Embryophyta</taxon>
        <taxon>Marchantiophyta</taxon>
        <taxon>Marchantiopsida</taxon>
        <taxon>Marchantiidae</taxon>
        <taxon>Marchantiales</taxon>
        <taxon>Ricciaceae</taxon>
        <taxon>Riccia</taxon>
    </lineage>
</organism>
<keyword evidence="2" id="KW-1185">Reference proteome</keyword>
<dbReference type="InterPro" id="IPR027417">
    <property type="entry name" value="P-loop_NTPase"/>
</dbReference>
<evidence type="ECO:0000313" key="1">
    <source>
        <dbReference type="EMBL" id="KAL3692501.1"/>
    </source>
</evidence>
<comment type="caution">
    <text evidence="1">The sequence shown here is derived from an EMBL/GenBank/DDBJ whole genome shotgun (WGS) entry which is preliminary data.</text>
</comment>